<protein>
    <recommendedName>
        <fullName evidence="1">Pyridoxamine 5'-phosphate oxidase N-terminal domain-containing protein</fullName>
    </recommendedName>
</protein>
<dbReference type="PANTHER" id="PTHR40660:SF1">
    <property type="entry name" value="5'-PHOSPHATE OXIDASE PUTATIVE DOMAIN-CONTAINING PROTEIN-RELATED"/>
    <property type="match status" value="1"/>
</dbReference>
<sequence length="160" mass="17660">MQFDLNDIAKNSVLCWLSTSDLSGQPNVSPKEIFHLVDSNTLLIADIASPQSVTNLRENANVCVCMLDIFRQRGVKLTGKGKYARWRGESVLESERTLVQKAGNFPLKGIITIEISSISSVIAPSYWVKPEQSVEEKVADAMASYGVQPVEDESSKNEIK</sequence>
<proteinExistence type="predicted"/>
<dbReference type="InterPro" id="IPR011576">
    <property type="entry name" value="Pyridox_Oxase_N"/>
</dbReference>
<comment type="caution">
    <text evidence="2">The sequence shown here is derived from an EMBL/GenBank/DDBJ whole genome shotgun (WGS) entry which is preliminary data.</text>
</comment>
<dbReference type="Proteomes" id="UP001156690">
    <property type="component" value="Unassembled WGS sequence"/>
</dbReference>
<reference evidence="3" key="1">
    <citation type="journal article" date="2019" name="Int. J. Syst. Evol. Microbiol.">
        <title>The Global Catalogue of Microorganisms (GCM) 10K type strain sequencing project: providing services to taxonomists for standard genome sequencing and annotation.</title>
        <authorList>
            <consortium name="The Broad Institute Genomics Platform"/>
            <consortium name="The Broad Institute Genome Sequencing Center for Infectious Disease"/>
            <person name="Wu L."/>
            <person name="Ma J."/>
        </authorList>
    </citation>
    <scope>NUCLEOTIDE SEQUENCE [LARGE SCALE GENOMIC DNA]</scope>
    <source>
        <strain evidence="3">NBRC 15640</strain>
    </source>
</reference>
<evidence type="ECO:0000313" key="3">
    <source>
        <dbReference type="Proteomes" id="UP001156690"/>
    </source>
</evidence>
<feature type="domain" description="Pyridoxamine 5'-phosphate oxidase N-terminal" evidence="1">
    <location>
        <begin position="8"/>
        <end position="90"/>
    </location>
</feature>
<organism evidence="2 3">
    <name type="scientific">Vibrio penaeicida</name>
    <dbReference type="NCBI Taxonomy" id="104609"/>
    <lineage>
        <taxon>Bacteria</taxon>
        <taxon>Pseudomonadati</taxon>
        <taxon>Pseudomonadota</taxon>
        <taxon>Gammaproteobacteria</taxon>
        <taxon>Vibrionales</taxon>
        <taxon>Vibrionaceae</taxon>
        <taxon>Vibrio</taxon>
    </lineage>
</organism>
<evidence type="ECO:0000313" key="2">
    <source>
        <dbReference type="EMBL" id="GLQ73336.1"/>
    </source>
</evidence>
<name>A0AAV5NTL2_9VIBR</name>
<evidence type="ECO:0000259" key="1">
    <source>
        <dbReference type="Pfam" id="PF01243"/>
    </source>
</evidence>
<dbReference type="InterPro" id="IPR012349">
    <property type="entry name" value="Split_barrel_FMN-bd"/>
</dbReference>
<dbReference type="SUPFAM" id="SSF50475">
    <property type="entry name" value="FMN-binding split barrel"/>
    <property type="match status" value="1"/>
</dbReference>
<keyword evidence="3" id="KW-1185">Reference proteome</keyword>
<accession>A0AAV5NTL2</accession>
<dbReference type="Pfam" id="PF01243">
    <property type="entry name" value="PNPOx_N"/>
    <property type="match status" value="1"/>
</dbReference>
<dbReference type="Gene3D" id="2.30.110.10">
    <property type="entry name" value="Electron Transport, Fmn-binding Protein, Chain A"/>
    <property type="match status" value="1"/>
</dbReference>
<dbReference type="PANTHER" id="PTHR40660">
    <property type="entry name" value="5'-PHOSPHATE OXIDASE PUTATIVE DOMAIN-CONTAINING PROTEIN-RELATED"/>
    <property type="match status" value="1"/>
</dbReference>
<gene>
    <name evidence="2" type="ORF">GCM10007932_26960</name>
</gene>
<dbReference type="EMBL" id="BSNX01000030">
    <property type="protein sequence ID" value="GLQ73336.1"/>
    <property type="molecule type" value="Genomic_DNA"/>
</dbReference>
<dbReference type="AlphaFoldDB" id="A0AAV5NTL2"/>
<dbReference type="RefSeq" id="WP_126605771.1">
    <property type="nucleotide sequence ID" value="NZ_AP025144.1"/>
</dbReference>